<dbReference type="InterPro" id="IPR014710">
    <property type="entry name" value="RmlC-like_jellyroll"/>
</dbReference>
<dbReference type="PROSITE" id="PS50042">
    <property type="entry name" value="CNMP_BINDING_3"/>
    <property type="match status" value="1"/>
</dbReference>
<accession>F2JY68</accession>
<feature type="domain" description="Cyclic nucleotide-binding" evidence="1">
    <location>
        <begin position="23"/>
        <end position="128"/>
    </location>
</feature>
<dbReference type="STRING" id="717774.Marme_1539"/>
<dbReference type="InterPro" id="IPR000595">
    <property type="entry name" value="cNMP-bd_dom"/>
</dbReference>
<organism evidence="2 3">
    <name type="scientific">Marinomonas mediterranea (strain ATCC 700492 / JCM 21426 / NBRC 103028 / MMB-1)</name>
    <dbReference type="NCBI Taxonomy" id="717774"/>
    <lineage>
        <taxon>Bacteria</taxon>
        <taxon>Pseudomonadati</taxon>
        <taxon>Pseudomonadota</taxon>
        <taxon>Gammaproteobacteria</taxon>
        <taxon>Oceanospirillales</taxon>
        <taxon>Oceanospirillaceae</taxon>
        <taxon>Marinomonas</taxon>
    </lineage>
</organism>
<dbReference type="SMART" id="SM00100">
    <property type="entry name" value="cNMP"/>
    <property type="match status" value="1"/>
</dbReference>
<dbReference type="SUPFAM" id="SSF51206">
    <property type="entry name" value="cAMP-binding domain-like"/>
    <property type="match status" value="1"/>
</dbReference>
<protein>
    <submittedName>
        <fullName evidence="2">Cyclic nucleotide-binding protein</fullName>
    </submittedName>
</protein>
<keyword evidence="3" id="KW-1185">Reference proteome</keyword>
<dbReference type="Proteomes" id="UP000001062">
    <property type="component" value="Chromosome"/>
</dbReference>
<dbReference type="PATRIC" id="fig|717774.3.peg.1599"/>
<name>F2JY68_MARM1</name>
<dbReference type="Gene3D" id="2.60.120.10">
    <property type="entry name" value="Jelly Rolls"/>
    <property type="match status" value="1"/>
</dbReference>
<dbReference type="OrthoDB" id="5740565at2"/>
<dbReference type="EMBL" id="CP002583">
    <property type="protein sequence ID" value="ADZ90804.1"/>
    <property type="molecule type" value="Genomic_DNA"/>
</dbReference>
<dbReference type="eggNOG" id="COG0664">
    <property type="taxonomic scope" value="Bacteria"/>
</dbReference>
<dbReference type="CDD" id="cd00038">
    <property type="entry name" value="CAP_ED"/>
    <property type="match status" value="1"/>
</dbReference>
<reference evidence="2 3" key="1">
    <citation type="journal article" date="2012" name="Stand. Genomic Sci.">
        <title>Complete genome sequence of the melanogenic marine bacterium Marinomonas mediterranea type strain (MMB-1(T)).</title>
        <authorList>
            <person name="Lucas-Elio P."/>
            <person name="Goodwin L."/>
            <person name="Woyke T."/>
            <person name="Pitluck S."/>
            <person name="Nolan M."/>
            <person name="Kyrpides N.C."/>
            <person name="Detter J.C."/>
            <person name="Copeland A."/>
            <person name="Teshima H."/>
            <person name="Bruce D."/>
            <person name="Detter C."/>
            <person name="Tapia R."/>
            <person name="Han S."/>
            <person name="Land M.L."/>
            <person name="Ivanova N."/>
            <person name="Mikhailova N."/>
            <person name="Johnston A.W."/>
            <person name="Sanchez-Amat A."/>
        </authorList>
    </citation>
    <scope>NUCLEOTIDE SEQUENCE [LARGE SCALE GENOMIC DNA]</scope>
    <source>
        <strain evidence="3">ATCC 700492 / JCM 21426 / NBRC 103028 / MMB-1</strain>
    </source>
</reference>
<dbReference type="Pfam" id="PF00027">
    <property type="entry name" value="cNMP_binding"/>
    <property type="match status" value="1"/>
</dbReference>
<evidence type="ECO:0000313" key="2">
    <source>
        <dbReference type="EMBL" id="ADZ90804.1"/>
    </source>
</evidence>
<evidence type="ECO:0000259" key="1">
    <source>
        <dbReference type="PROSITE" id="PS50042"/>
    </source>
</evidence>
<dbReference type="KEGG" id="mme:Marme_1539"/>
<dbReference type="AlphaFoldDB" id="F2JY68"/>
<dbReference type="InterPro" id="IPR018490">
    <property type="entry name" value="cNMP-bd_dom_sf"/>
</dbReference>
<proteinExistence type="predicted"/>
<gene>
    <name evidence="2" type="ordered locus">Marme_1539</name>
</gene>
<dbReference type="RefSeq" id="WP_013660709.1">
    <property type="nucleotide sequence ID" value="NC_015276.1"/>
</dbReference>
<evidence type="ECO:0000313" key="3">
    <source>
        <dbReference type="Proteomes" id="UP000001062"/>
    </source>
</evidence>
<sequence>MKKLNIHDCPYDLSIERLKTASIFGALGPDAIEFLLTNGNLEEFEEGETVFEKDEVADGFYIILDGEIELFKDKEAYEKAMKFGEGSIGFGEELGYCTMIALLPRAANARTSKKTLVLKVDSYVFGQFHDYYAFDFGILILNLSRDMARKLRLLSGTLSEHDITVDRS</sequence>
<dbReference type="HOGENOM" id="CLU_135587_0_0_6"/>